<dbReference type="InterPro" id="IPR011013">
    <property type="entry name" value="Gal_mutarotase_sf_dom"/>
</dbReference>
<keyword evidence="2" id="KW-1185">Reference proteome</keyword>
<dbReference type="InterPro" id="IPR008183">
    <property type="entry name" value="Aldose_1/G6P_1-epimerase"/>
</dbReference>
<dbReference type="VEuPathDB" id="TriTrypDB:ADEAN_000664800"/>
<dbReference type="OrthoDB" id="274691at2759"/>
<accession>S9WRW2</accession>
<dbReference type="GO" id="GO:0004034">
    <property type="term" value="F:aldose 1-epimerase activity"/>
    <property type="evidence" value="ECO:0007669"/>
    <property type="project" value="TreeGrafter"/>
</dbReference>
<evidence type="ECO:0000313" key="2">
    <source>
        <dbReference type="Proteomes" id="UP000515908"/>
    </source>
</evidence>
<dbReference type="GO" id="GO:0033499">
    <property type="term" value="P:galactose catabolic process via UDP-galactose, Leloir pathway"/>
    <property type="evidence" value="ECO:0007669"/>
    <property type="project" value="TreeGrafter"/>
</dbReference>
<dbReference type="Pfam" id="PF01263">
    <property type="entry name" value="Aldose_epim"/>
    <property type="match status" value="1"/>
</dbReference>
<dbReference type="InterPro" id="IPR014718">
    <property type="entry name" value="GH-type_carb-bd"/>
</dbReference>
<dbReference type="Gene3D" id="2.70.98.10">
    <property type="match status" value="1"/>
</dbReference>
<dbReference type="PANTHER" id="PTHR10091:SF0">
    <property type="entry name" value="GALACTOSE MUTAROTASE"/>
    <property type="match status" value="1"/>
</dbReference>
<proteinExistence type="predicted"/>
<dbReference type="Proteomes" id="UP000515908">
    <property type="component" value="Chromosome 13"/>
</dbReference>
<evidence type="ECO:0000313" key="1">
    <source>
        <dbReference type="EMBL" id="CAD2219155.1"/>
    </source>
</evidence>
<dbReference type="PANTHER" id="PTHR10091">
    <property type="entry name" value="ALDOSE-1-EPIMERASE"/>
    <property type="match status" value="1"/>
</dbReference>
<sequence length="281" mass="31014">MQNSGANCMNGGPVGFDKVQWKYIMNEGEDEIGVSFHMTSPHLDQGFPGEIFVTATYTILKGSATLKYSLSANLSDTTPVNATVVNLTNNVYWNLNGVARPASATEKAPLPFPILNHCLKLNANYIADVDENDVPTGDMITTKDTVNDFSELRPIKDGMFFTQEQGRTPWGFNDIIALETWDSTLREAAVLYSPESKLQMTVSTTNPVVQVYTANHFPEMADGSPGKRFQQHSGIALKCQYFPNSPNVESFPSTVIEKGETYQESTTYEFQFLAASPVVTH</sequence>
<dbReference type="SUPFAM" id="SSF74650">
    <property type="entry name" value="Galactose mutarotase-like"/>
    <property type="match status" value="1"/>
</dbReference>
<gene>
    <name evidence="1" type="ORF">ADEAN_000664800</name>
</gene>
<protein>
    <submittedName>
        <fullName evidence="1">Aldose 1-epimerase, putative</fullName>
    </submittedName>
</protein>
<reference evidence="1 2" key="1">
    <citation type="submission" date="2020-08" db="EMBL/GenBank/DDBJ databases">
        <authorList>
            <person name="Newling K."/>
            <person name="Davey J."/>
            <person name="Forrester S."/>
        </authorList>
    </citation>
    <scope>NUCLEOTIDE SEQUENCE [LARGE SCALE GENOMIC DNA]</scope>
    <source>
        <strain evidence="2">Crithidia deanei Carvalho (ATCC PRA-265)</strain>
    </source>
</reference>
<name>S9WRW2_9TRYP</name>
<dbReference type="AlphaFoldDB" id="S9WRW2"/>
<dbReference type="GO" id="GO:0006006">
    <property type="term" value="P:glucose metabolic process"/>
    <property type="evidence" value="ECO:0007669"/>
    <property type="project" value="TreeGrafter"/>
</dbReference>
<dbReference type="GO" id="GO:0030246">
    <property type="term" value="F:carbohydrate binding"/>
    <property type="evidence" value="ECO:0007669"/>
    <property type="project" value="InterPro"/>
</dbReference>
<dbReference type="EMBL" id="LR877157">
    <property type="protein sequence ID" value="CAD2219155.1"/>
    <property type="molecule type" value="Genomic_DNA"/>
</dbReference>
<organism evidence="1 2">
    <name type="scientific">Angomonas deanei</name>
    <dbReference type="NCBI Taxonomy" id="59799"/>
    <lineage>
        <taxon>Eukaryota</taxon>
        <taxon>Discoba</taxon>
        <taxon>Euglenozoa</taxon>
        <taxon>Kinetoplastea</taxon>
        <taxon>Metakinetoplastina</taxon>
        <taxon>Trypanosomatida</taxon>
        <taxon>Trypanosomatidae</taxon>
        <taxon>Strigomonadinae</taxon>
        <taxon>Angomonas</taxon>
    </lineage>
</organism>